<dbReference type="Proteomes" id="UP001732700">
    <property type="component" value="Chromosome 1A"/>
</dbReference>
<reference evidence="1" key="2">
    <citation type="submission" date="2025-09" db="UniProtKB">
        <authorList>
            <consortium name="EnsemblPlants"/>
        </authorList>
    </citation>
    <scope>IDENTIFICATION</scope>
</reference>
<keyword evidence="2" id="KW-1185">Reference proteome</keyword>
<dbReference type="EnsemblPlants" id="AVESA.00010b.r2.1AG0065590.1">
    <property type="protein sequence ID" value="AVESA.00010b.r2.1AG0065590.1.CDS"/>
    <property type="gene ID" value="AVESA.00010b.r2.1AG0065590"/>
</dbReference>
<protein>
    <submittedName>
        <fullName evidence="1">Uncharacterized protein</fullName>
    </submittedName>
</protein>
<organism evidence="1 2">
    <name type="scientific">Avena sativa</name>
    <name type="common">Oat</name>
    <dbReference type="NCBI Taxonomy" id="4498"/>
    <lineage>
        <taxon>Eukaryota</taxon>
        <taxon>Viridiplantae</taxon>
        <taxon>Streptophyta</taxon>
        <taxon>Embryophyta</taxon>
        <taxon>Tracheophyta</taxon>
        <taxon>Spermatophyta</taxon>
        <taxon>Magnoliopsida</taxon>
        <taxon>Liliopsida</taxon>
        <taxon>Poales</taxon>
        <taxon>Poaceae</taxon>
        <taxon>BOP clade</taxon>
        <taxon>Pooideae</taxon>
        <taxon>Poodae</taxon>
        <taxon>Poeae</taxon>
        <taxon>Poeae Chloroplast Group 1 (Aveneae type)</taxon>
        <taxon>Aveninae</taxon>
        <taxon>Avena</taxon>
    </lineage>
</organism>
<evidence type="ECO:0000313" key="1">
    <source>
        <dbReference type="EnsemblPlants" id="AVESA.00010b.r2.1AG0065590.1.CDS"/>
    </source>
</evidence>
<reference evidence="1" key="1">
    <citation type="submission" date="2021-05" db="EMBL/GenBank/DDBJ databases">
        <authorList>
            <person name="Scholz U."/>
            <person name="Mascher M."/>
            <person name="Fiebig A."/>
        </authorList>
    </citation>
    <scope>NUCLEOTIDE SEQUENCE [LARGE SCALE GENOMIC DNA]</scope>
</reference>
<sequence length="498" mass="53816">MATMLPSSSPPPTPRGVFSPRCSLQAPSHAHRVLDGAPQRRHAPAQRAPPAAAAYAREIGACVRARRWCAACEAFAAMRAAGAAPDRFLFPQVLRACAGASAPRLAAAAHALAAKGGPALAKDGVVGNAVIAMYAALGDVGAARAAFASLSEPDVVAWTALVGAYSNAGELDEAFELFESMQASGVQSDVISWNTLVSGFARNSDIGAALDLFDEMRLRGVKPRVSSWNCIISGCMQNARYDEALGIFLEMCEAEMPDAVTIASMLPACTGLMALGLGKQLHSYVVRCGIKLNVYIGSSLIGMYSECREFAYARSVAAKAAKSLFEIEPNNTSNYMVLSNIYANDGLWDSTESVRDAMTEQGLHVERQCSWFYLGTRVDSFEAGDLSHPAFENILSTWKDVASRMEQSGYAPQDNEPYCNVEVDPLSCHHTERIAVCYGLISMCSHEPIRVLKNFRMCKECHSSIKFISRDKNRQILISDGCTYHHFNDGSCSCGDMW</sequence>
<accession>A0ACD5TJQ2</accession>
<proteinExistence type="predicted"/>
<name>A0ACD5TJQ2_AVESA</name>
<evidence type="ECO:0000313" key="2">
    <source>
        <dbReference type="Proteomes" id="UP001732700"/>
    </source>
</evidence>